<evidence type="ECO:0000313" key="2">
    <source>
        <dbReference type="Proteomes" id="UP000036987"/>
    </source>
</evidence>
<dbReference type="AlphaFoldDB" id="A0A0K9P5L4"/>
<proteinExistence type="predicted"/>
<accession>A0A0K9P5L4</accession>
<protein>
    <submittedName>
        <fullName evidence="1">Uncharacterized protein</fullName>
    </submittedName>
</protein>
<gene>
    <name evidence="1" type="ORF">ZOSMA_376G00010</name>
</gene>
<evidence type="ECO:0000313" key="1">
    <source>
        <dbReference type="EMBL" id="KMZ64294.1"/>
    </source>
</evidence>
<sequence length="74" mass="8731">MDAHPEIFNSSWTDEDQEKVYKIYAGDDIFCVIFVDLLMKFPNGIKMYNTIKIITCLILMHRYVIGYAICDQFK</sequence>
<dbReference type="EMBL" id="LFYR01001167">
    <property type="protein sequence ID" value="KMZ64294.1"/>
    <property type="molecule type" value="Genomic_DNA"/>
</dbReference>
<dbReference type="Proteomes" id="UP000036987">
    <property type="component" value="Unassembled WGS sequence"/>
</dbReference>
<reference evidence="2" key="1">
    <citation type="journal article" date="2016" name="Nature">
        <title>The genome of the seagrass Zostera marina reveals angiosperm adaptation to the sea.</title>
        <authorList>
            <person name="Olsen J.L."/>
            <person name="Rouze P."/>
            <person name="Verhelst B."/>
            <person name="Lin Y.-C."/>
            <person name="Bayer T."/>
            <person name="Collen J."/>
            <person name="Dattolo E."/>
            <person name="De Paoli E."/>
            <person name="Dittami S."/>
            <person name="Maumus F."/>
            <person name="Michel G."/>
            <person name="Kersting A."/>
            <person name="Lauritano C."/>
            <person name="Lohaus R."/>
            <person name="Toepel M."/>
            <person name="Tonon T."/>
            <person name="Vanneste K."/>
            <person name="Amirebrahimi M."/>
            <person name="Brakel J."/>
            <person name="Bostroem C."/>
            <person name="Chovatia M."/>
            <person name="Grimwood J."/>
            <person name="Jenkins J.W."/>
            <person name="Jueterbock A."/>
            <person name="Mraz A."/>
            <person name="Stam W.T."/>
            <person name="Tice H."/>
            <person name="Bornberg-Bauer E."/>
            <person name="Green P.J."/>
            <person name="Pearson G.A."/>
            <person name="Procaccini G."/>
            <person name="Duarte C.M."/>
            <person name="Schmutz J."/>
            <person name="Reusch T.B.H."/>
            <person name="Van de Peer Y."/>
        </authorList>
    </citation>
    <scope>NUCLEOTIDE SEQUENCE [LARGE SCALE GENOMIC DNA]</scope>
    <source>
        <strain evidence="2">cv. Finnish</strain>
    </source>
</reference>
<comment type="caution">
    <text evidence="1">The sequence shown here is derived from an EMBL/GenBank/DDBJ whole genome shotgun (WGS) entry which is preliminary data.</text>
</comment>
<feature type="non-terminal residue" evidence="1">
    <location>
        <position position="74"/>
    </location>
</feature>
<name>A0A0K9P5L4_ZOSMR</name>
<keyword evidence="2" id="KW-1185">Reference proteome</keyword>
<organism evidence="1 2">
    <name type="scientific">Zostera marina</name>
    <name type="common">Eelgrass</name>
    <dbReference type="NCBI Taxonomy" id="29655"/>
    <lineage>
        <taxon>Eukaryota</taxon>
        <taxon>Viridiplantae</taxon>
        <taxon>Streptophyta</taxon>
        <taxon>Embryophyta</taxon>
        <taxon>Tracheophyta</taxon>
        <taxon>Spermatophyta</taxon>
        <taxon>Magnoliopsida</taxon>
        <taxon>Liliopsida</taxon>
        <taxon>Zosteraceae</taxon>
        <taxon>Zostera</taxon>
    </lineage>
</organism>